<dbReference type="GO" id="GO:0016779">
    <property type="term" value="F:nucleotidyltransferase activity"/>
    <property type="evidence" value="ECO:0007669"/>
    <property type="project" value="UniProtKB-KW"/>
</dbReference>
<dbReference type="Pfam" id="PF01467">
    <property type="entry name" value="CTP_transf_like"/>
    <property type="match status" value="1"/>
</dbReference>
<keyword evidence="2" id="KW-0808">Transferase</keyword>
<protein>
    <recommendedName>
        <fullName evidence="1">D-glycero-beta-D-manno-heptose 1-phosphate adenylyltransferase</fullName>
        <ecNumber evidence="1">2.7.7.70</ecNumber>
    </recommendedName>
</protein>
<dbReference type="Proteomes" id="UP000665020">
    <property type="component" value="Chromosome"/>
</dbReference>
<dbReference type="NCBIfam" id="TIGR00125">
    <property type="entry name" value="cyt_tran_rel"/>
    <property type="match status" value="1"/>
</dbReference>
<evidence type="ECO:0000256" key="2">
    <source>
        <dbReference type="ARBA" id="ARBA00022679"/>
    </source>
</evidence>
<keyword evidence="10" id="KW-1185">Reference proteome</keyword>
<gene>
    <name evidence="9" type="primary">rfaE2</name>
    <name evidence="9" type="ORF">GM661_02865</name>
</gene>
<dbReference type="EC" id="2.7.7.70" evidence="1"/>
<evidence type="ECO:0000256" key="7">
    <source>
        <dbReference type="ARBA" id="ARBA00047428"/>
    </source>
</evidence>
<organism evidence="9 10">
    <name type="scientific">Iocasia fonsfrigidae</name>
    <dbReference type="NCBI Taxonomy" id="2682810"/>
    <lineage>
        <taxon>Bacteria</taxon>
        <taxon>Bacillati</taxon>
        <taxon>Bacillota</taxon>
        <taxon>Clostridia</taxon>
        <taxon>Halanaerobiales</taxon>
        <taxon>Halanaerobiaceae</taxon>
        <taxon>Iocasia</taxon>
    </lineage>
</organism>
<evidence type="ECO:0000313" key="9">
    <source>
        <dbReference type="EMBL" id="QTL96993.1"/>
    </source>
</evidence>
<dbReference type="InterPro" id="IPR050385">
    <property type="entry name" value="Archaeal_FAD_synthase"/>
</dbReference>
<name>A0A8A7K5E7_9FIRM</name>
<evidence type="ECO:0000313" key="10">
    <source>
        <dbReference type="Proteomes" id="UP000665020"/>
    </source>
</evidence>
<feature type="domain" description="Cytidyltransferase-like" evidence="8">
    <location>
        <begin position="26"/>
        <end position="143"/>
    </location>
</feature>
<dbReference type="InterPro" id="IPR004821">
    <property type="entry name" value="Cyt_trans-like"/>
</dbReference>
<sequence>MKKIIKFNKLSELVSDLKKSGQRIVLTNGCFDIFHVGHLQTLKLAKKEGDILIVGVNSDSSVKKIKGASRPIICDDDRAELIAALEVVDYVTIFTEETAANLLENVRPDTYVKGGDYTLKGLPEWPVIRDYDISVKFIKLVEGRSTTDIIKEIKEMEKC</sequence>
<dbReference type="EMBL" id="CP046640">
    <property type="protein sequence ID" value="QTL96993.1"/>
    <property type="molecule type" value="Genomic_DNA"/>
</dbReference>
<evidence type="ECO:0000256" key="1">
    <source>
        <dbReference type="ARBA" id="ARBA00012519"/>
    </source>
</evidence>
<dbReference type="NCBIfam" id="TIGR02199">
    <property type="entry name" value="rfaE_dom_II"/>
    <property type="match status" value="1"/>
</dbReference>
<dbReference type="GO" id="GO:0016773">
    <property type="term" value="F:phosphotransferase activity, alcohol group as acceptor"/>
    <property type="evidence" value="ECO:0007669"/>
    <property type="project" value="InterPro"/>
</dbReference>
<proteinExistence type="predicted"/>
<evidence type="ECO:0000256" key="4">
    <source>
        <dbReference type="ARBA" id="ARBA00022741"/>
    </source>
</evidence>
<dbReference type="InterPro" id="IPR014729">
    <property type="entry name" value="Rossmann-like_a/b/a_fold"/>
</dbReference>
<keyword evidence="3 9" id="KW-0548">Nucleotidyltransferase</keyword>
<dbReference type="InterPro" id="IPR011914">
    <property type="entry name" value="RfaE_dom_II"/>
</dbReference>
<dbReference type="SUPFAM" id="SSF52374">
    <property type="entry name" value="Nucleotidylyl transferase"/>
    <property type="match status" value="1"/>
</dbReference>
<dbReference type="KEGG" id="ifn:GM661_02865"/>
<dbReference type="PANTHER" id="PTHR43793:SF2">
    <property type="entry name" value="BIFUNCTIONAL PROTEIN HLDE"/>
    <property type="match status" value="1"/>
</dbReference>
<keyword evidence="5" id="KW-0067">ATP-binding</keyword>
<evidence type="ECO:0000259" key="8">
    <source>
        <dbReference type="Pfam" id="PF01467"/>
    </source>
</evidence>
<evidence type="ECO:0000256" key="6">
    <source>
        <dbReference type="ARBA" id="ARBA00023277"/>
    </source>
</evidence>
<keyword evidence="6" id="KW-0119">Carbohydrate metabolism</keyword>
<dbReference type="GO" id="GO:0005975">
    <property type="term" value="P:carbohydrate metabolic process"/>
    <property type="evidence" value="ECO:0007669"/>
    <property type="project" value="InterPro"/>
</dbReference>
<keyword evidence="4" id="KW-0547">Nucleotide-binding</keyword>
<accession>A0A8A7K5E7</accession>
<dbReference type="AlphaFoldDB" id="A0A8A7K5E7"/>
<dbReference type="RefSeq" id="WP_125988030.1">
    <property type="nucleotide sequence ID" value="NZ_CP046640.1"/>
</dbReference>
<dbReference type="Gene3D" id="3.40.50.620">
    <property type="entry name" value="HUPs"/>
    <property type="match status" value="1"/>
</dbReference>
<reference evidence="9" key="1">
    <citation type="submission" date="2019-12" db="EMBL/GenBank/DDBJ databases">
        <authorList>
            <person name="zhang j."/>
            <person name="sun C.M."/>
        </authorList>
    </citation>
    <scope>NUCLEOTIDE SEQUENCE</scope>
    <source>
        <strain evidence="9">NS-1</strain>
    </source>
</reference>
<evidence type="ECO:0000256" key="5">
    <source>
        <dbReference type="ARBA" id="ARBA00022840"/>
    </source>
</evidence>
<evidence type="ECO:0000256" key="3">
    <source>
        <dbReference type="ARBA" id="ARBA00022695"/>
    </source>
</evidence>
<dbReference type="GO" id="GO:0005524">
    <property type="term" value="F:ATP binding"/>
    <property type="evidence" value="ECO:0007669"/>
    <property type="project" value="UniProtKB-KW"/>
</dbReference>
<dbReference type="PANTHER" id="PTHR43793">
    <property type="entry name" value="FAD SYNTHASE"/>
    <property type="match status" value="1"/>
</dbReference>
<comment type="catalytic activity">
    <reaction evidence="7">
        <text>D-glycero-beta-D-manno-heptose 1-phosphate + ATP + H(+) = ADP-D-glycero-beta-D-manno-heptose + diphosphate</text>
        <dbReference type="Rhea" id="RHEA:27465"/>
        <dbReference type="ChEBI" id="CHEBI:15378"/>
        <dbReference type="ChEBI" id="CHEBI:30616"/>
        <dbReference type="ChEBI" id="CHEBI:33019"/>
        <dbReference type="ChEBI" id="CHEBI:59967"/>
        <dbReference type="ChEBI" id="CHEBI:61593"/>
        <dbReference type="EC" id="2.7.7.70"/>
    </reaction>
</comment>